<dbReference type="GO" id="GO:0051536">
    <property type="term" value="F:iron-sulfur cluster binding"/>
    <property type="evidence" value="ECO:0007669"/>
    <property type="project" value="UniProtKB-KW"/>
</dbReference>
<dbReference type="PANTHER" id="PTHR11601:SF50">
    <property type="entry name" value="CYSTEINE DESULFURASE ISCS 2-RELATED"/>
    <property type="match status" value="1"/>
</dbReference>
<dbReference type="Proteomes" id="UP000095544">
    <property type="component" value="Unassembled WGS sequence"/>
</dbReference>
<dbReference type="EMBL" id="CYZU01000014">
    <property type="protein sequence ID" value="CUO31581.1"/>
    <property type="molecule type" value="Genomic_DNA"/>
</dbReference>
<dbReference type="PROSITE" id="PS00595">
    <property type="entry name" value="AA_TRANSFER_CLASS_5"/>
    <property type="match status" value="1"/>
</dbReference>
<dbReference type="FunFam" id="3.40.640.10:FF:000084">
    <property type="entry name" value="IscS-like cysteine desulfurase"/>
    <property type="match status" value="1"/>
</dbReference>
<evidence type="ECO:0000313" key="9">
    <source>
        <dbReference type="EMBL" id="CUO31581.1"/>
    </source>
</evidence>
<evidence type="ECO:0000256" key="1">
    <source>
        <dbReference type="ARBA" id="ARBA00001933"/>
    </source>
</evidence>
<dbReference type="PIRSF" id="PIRSF005572">
    <property type="entry name" value="NifS"/>
    <property type="match status" value="1"/>
</dbReference>
<dbReference type="Pfam" id="PF00266">
    <property type="entry name" value="Aminotran_5"/>
    <property type="match status" value="1"/>
</dbReference>
<dbReference type="InterPro" id="IPR015421">
    <property type="entry name" value="PyrdxlP-dep_Trfase_major"/>
</dbReference>
<dbReference type="PANTHER" id="PTHR11601">
    <property type="entry name" value="CYSTEINE DESULFURYLASE FAMILY MEMBER"/>
    <property type="match status" value="1"/>
</dbReference>
<dbReference type="Gene3D" id="3.40.640.10">
    <property type="entry name" value="Type I PLP-dependent aspartate aminotransferase-like (Major domain)"/>
    <property type="match status" value="1"/>
</dbReference>
<dbReference type="STRING" id="39482.ERS852491_01845"/>
<name>A0A174E1C5_9FIRM</name>
<comment type="cofactor">
    <cofactor evidence="1 7">
        <name>pyridoxal 5'-phosphate</name>
        <dbReference type="ChEBI" id="CHEBI:597326"/>
    </cofactor>
</comment>
<dbReference type="GO" id="GO:0031071">
    <property type="term" value="F:cysteine desulfurase activity"/>
    <property type="evidence" value="ECO:0007669"/>
    <property type="project" value="UniProtKB-EC"/>
</dbReference>
<keyword evidence="9" id="KW-0808">Transferase</keyword>
<dbReference type="AlphaFoldDB" id="A0A174E1C5"/>
<dbReference type="InterPro" id="IPR015424">
    <property type="entry name" value="PyrdxlP-dep_Trfase"/>
</dbReference>
<evidence type="ECO:0000256" key="5">
    <source>
        <dbReference type="ARBA" id="ARBA00023004"/>
    </source>
</evidence>
<dbReference type="SUPFAM" id="SSF53383">
    <property type="entry name" value="PLP-dependent transferases"/>
    <property type="match status" value="1"/>
</dbReference>
<evidence type="ECO:0000256" key="2">
    <source>
        <dbReference type="ARBA" id="ARBA00006490"/>
    </source>
</evidence>
<evidence type="ECO:0000256" key="6">
    <source>
        <dbReference type="ARBA" id="ARBA00023014"/>
    </source>
</evidence>
<protein>
    <submittedName>
        <fullName evidence="9">Cysteine desulfurase</fullName>
        <ecNumber evidence="9">2.8.1.7</ecNumber>
    </submittedName>
</protein>
<comment type="similarity">
    <text evidence="2">Belongs to the class-V pyridoxal-phosphate-dependent aminotransferase family. NifS/IscS subfamily.</text>
</comment>
<accession>A0A174E1C5</accession>
<dbReference type="InterPro" id="IPR015422">
    <property type="entry name" value="PyrdxlP-dep_Trfase_small"/>
</dbReference>
<dbReference type="InterPro" id="IPR020578">
    <property type="entry name" value="Aminotrans_V_PyrdxlP_BS"/>
</dbReference>
<evidence type="ECO:0000313" key="10">
    <source>
        <dbReference type="Proteomes" id="UP000095544"/>
    </source>
</evidence>
<dbReference type="Gene3D" id="3.90.1150.10">
    <property type="entry name" value="Aspartate Aminotransferase, domain 1"/>
    <property type="match status" value="1"/>
</dbReference>
<evidence type="ECO:0000256" key="3">
    <source>
        <dbReference type="ARBA" id="ARBA00022723"/>
    </source>
</evidence>
<feature type="domain" description="Aminotransferase class V" evidence="8">
    <location>
        <begin position="3"/>
        <end position="367"/>
    </location>
</feature>
<keyword evidence="5" id="KW-0408">Iron</keyword>
<dbReference type="InterPro" id="IPR000192">
    <property type="entry name" value="Aminotrans_V_dom"/>
</dbReference>
<dbReference type="OrthoDB" id="9808002at2"/>
<evidence type="ECO:0000256" key="7">
    <source>
        <dbReference type="RuleBase" id="RU004504"/>
    </source>
</evidence>
<dbReference type="GO" id="GO:0046872">
    <property type="term" value="F:metal ion binding"/>
    <property type="evidence" value="ECO:0007669"/>
    <property type="project" value="UniProtKB-KW"/>
</dbReference>
<gene>
    <name evidence="9" type="primary">iscS</name>
    <name evidence="9" type="ORF">ERS852491_01845</name>
</gene>
<dbReference type="RefSeq" id="WP_050638755.1">
    <property type="nucleotide sequence ID" value="NZ_CABKUE010000004.1"/>
</dbReference>
<dbReference type="EC" id="2.8.1.7" evidence="9"/>
<organism evidence="9 10">
    <name type="scientific">Faecalicatena contorta</name>
    <dbReference type="NCBI Taxonomy" id="39482"/>
    <lineage>
        <taxon>Bacteria</taxon>
        <taxon>Bacillati</taxon>
        <taxon>Bacillota</taxon>
        <taxon>Clostridia</taxon>
        <taxon>Lachnospirales</taxon>
        <taxon>Lachnospiraceae</taxon>
        <taxon>Faecalicatena</taxon>
    </lineage>
</organism>
<keyword evidence="4" id="KW-0663">Pyridoxal phosphate</keyword>
<dbReference type="InterPro" id="IPR016454">
    <property type="entry name" value="Cysteine_dSase"/>
</dbReference>
<keyword evidence="3" id="KW-0479">Metal-binding</keyword>
<evidence type="ECO:0000256" key="4">
    <source>
        <dbReference type="ARBA" id="ARBA00022898"/>
    </source>
</evidence>
<reference evidence="9 10" key="1">
    <citation type="submission" date="2015-09" db="EMBL/GenBank/DDBJ databases">
        <authorList>
            <consortium name="Pathogen Informatics"/>
        </authorList>
    </citation>
    <scope>NUCLEOTIDE SEQUENCE [LARGE SCALE GENOMIC DNA]</scope>
    <source>
        <strain evidence="9 10">2789STDY5834876</strain>
    </source>
</reference>
<keyword evidence="6" id="KW-0411">Iron-sulfur</keyword>
<evidence type="ECO:0000259" key="8">
    <source>
        <dbReference type="Pfam" id="PF00266"/>
    </source>
</evidence>
<proteinExistence type="inferred from homology"/>
<dbReference type="Gene3D" id="1.10.260.50">
    <property type="match status" value="1"/>
</dbReference>
<sequence>MEVYLDNSATTRCYPEVGDLVYKVMCQDYGNPSSMHRKGVEAERYVKEAKERLARILKVNTKEIFFTSGGTESDNLALIGAARANKRAGNHLITTAIEHPAILNTMRYLEEEEGFRITYLPVDAHGRAKMEALKEALCEDTILVSMMYVNNEVGSVQPVDEAVQIVKKYNPNILFHSDAVQGFGKYHIYPKRQGIDMLTASGHKIHGPKGTGFIYINEKVKIKPIVFGGEQQKNIRSGTENVPGIAGLGLAAQMIYSDLDMKVALMRELKAYFLEGISGIENIAVHGLTDENSAPHIISVGIAGIRSEVLLHALEDKGIYVSSGSACSSNHPSVSGVLKGIGAPKEYLDATLRFSMSEFTTKEEIDYTLETLYNCVPMLRKYTRH</sequence>